<organism evidence="1 2">
    <name type="scientific">Pyrodictium abyssi</name>
    <dbReference type="NCBI Taxonomy" id="54256"/>
    <lineage>
        <taxon>Archaea</taxon>
        <taxon>Thermoproteota</taxon>
        <taxon>Thermoprotei</taxon>
        <taxon>Desulfurococcales</taxon>
        <taxon>Pyrodictiaceae</taxon>
        <taxon>Pyrodictium</taxon>
    </lineage>
</organism>
<accession>A0ABN6ZN73</accession>
<reference evidence="1 2" key="1">
    <citation type="submission" date="2023-09" db="EMBL/GenBank/DDBJ databases">
        <title>Pyrofollis japonicus gen. nov. sp. nov., a novel member of the family Pyrodictiaceae isolated from the Iheya North hydrothermal field.</title>
        <authorList>
            <person name="Miyazaki U."/>
            <person name="Sanari M."/>
            <person name="Tame A."/>
            <person name="Kitajima M."/>
            <person name="Okamoto A."/>
            <person name="Sawayama S."/>
            <person name="Miyazaki J."/>
            <person name="Takai K."/>
            <person name="Nakagawa S."/>
        </authorList>
    </citation>
    <scope>NUCLEOTIDE SEQUENCE [LARGE SCALE GENOMIC DNA]</scope>
    <source>
        <strain evidence="1 2">AV2</strain>
    </source>
</reference>
<proteinExistence type="predicted"/>
<sequence>MDVGEDYAQEALDRQDTMELDSLIFQFSIELCLVLNVWFPVGNSARPGISLSICLVFNETWRVPTAAFKSADYVFSWT</sequence>
<protein>
    <submittedName>
        <fullName evidence="1">Uncharacterized protein</fullName>
    </submittedName>
</protein>
<dbReference type="EMBL" id="AP028907">
    <property type="protein sequence ID" value="BES81706.1"/>
    <property type="molecule type" value="Genomic_DNA"/>
</dbReference>
<evidence type="ECO:0000313" key="2">
    <source>
        <dbReference type="Proteomes" id="UP001341135"/>
    </source>
</evidence>
<gene>
    <name evidence="1" type="ORF">PABY_12730</name>
</gene>
<dbReference type="Proteomes" id="UP001341135">
    <property type="component" value="Chromosome"/>
</dbReference>
<name>A0ABN6ZN73_9CREN</name>
<keyword evidence="2" id="KW-1185">Reference proteome</keyword>
<evidence type="ECO:0000313" key="1">
    <source>
        <dbReference type="EMBL" id="BES81706.1"/>
    </source>
</evidence>